<dbReference type="Pfam" id="PF26530">
    <property type="entry name" value="NTF2_3"/>
    <property type="match status" value="1"/>
</dbReference>
<dbReference type="InterPro" id="IPR058721">
    <property type="entry name" value="NTF2_3"/>
</dbReference>
<accession>A0A9P1IF68</accession>
<keyword evidence="1" id="KW-0732">Signal</keyword>
<dbReference type="Proteomes" id="UP001152747">
    <property type="component" value="Unassembled WGS sequence"/>
</dbReference>
<gene>
    <name evidence="3" type="ORF">CAMP_LOCUS6668</name>
</gene>
<organism evidence="3 4">
    <name type="scientific">Caenorhabditis angaria</name>
    <dbReference type="NCBI Taxonomy" id="860376"/>
    <lineage>
        <taxon>Eukaryota</taxon>
        <taxon>Metazoa</taxon>
        <taxon>Ecdysozoa</taxon>
        <taxon>Nematoda</taxon>
        <taxon>Chromadorea</taxon>
        <taxon>Rhabditida</taxon>
        <taxon>Rhabditina</taxon>
        <taxon>Rhabditomorpha</taxon>
        <taxon>Rhabditoidea</taxon>
        <taxon>Rhabditidae</taxon>
        <taxon>Peloderinae</taxon>
        <taxon>Caenorhabditis</taxon>
    </lineage>
</organism>
<evidence type="ECO:0000259" key="2">
    <source>
        <dbReference type="Pfam" id="PF26530"/>
    </source>
</evidence>
<proteinExistence type="predicted"/>
<evidence type="ECO:0000256" key="1">
    <source>
        <dbReference type="SAM" id="SignalP"/>
    </source>
</evidence>
<feature type="domain" description="NTF2-like" evidence="2">
    <location>
        <begin position="26"/>
        <end position="96"/>
    </location>
</feature>
<protein>
    <recommendedName>
        <fullName evidence="2">NTF2-like domain-containing protein</fullName>
    </recommendedName>
</protein>
<feature type="signal peptide" evidence="1">
    <location>
        <begin position="1"/>
        <end position="16"/>
    </location>
</feature>
<evidence type="ECO:0000313" key="3">
    <source>
        <dbReference type="EMBL" id="CAI5444031.1"/>
    </source>
</evidence>
<feature type="chain" id="PRO_5040339252" description="NTF2-like domain-containing protein" evidence="1">
    <location>
        <begin position="17"/>
        <end position="134"/>
    </location>
</feature>
<dbReference type="AlphaFoldDB" id="A0A9P1IF68"/>
<reference evidence="3" key="1">
    <citation type="submission" date="2022-11" db="EMBL/GenBank/DDBJ databases">
        <authorList>
            <person name="Kikuchi T."/>
        </authorList>
    </citation>
    <scope>NUCLEOTIDE SEQUENCE</scope>
    <source>
        <strain evidence="3">PS1010</strain>
    </source>
</reference>
<keyword evidence="4" id="KW-1185">Reference proteome</keyword>
<evidence type="ECO:0000313" key="4">
    <source>
        <dbReference type="Proteomes" id="UP001152747"/>
    </source>
</evidence>
<comment type="caution">
    <text evidence="3">The sequence shown here is derived from an EMBL/GenBank/DDBJ whole genome shotgun (WGS) entry which is preliminary data.</text>
</comment>
<dbReference type="EMBL" id="CANHGI010000003">
    <property type="protein sequence ID" value="CAI5444031.1"/>
    <property type="molecule type" value="Genomic_DNA"/>
</dbReference>
<name>A0A9P1IF68_9PELO</name>
<sequence>MKFFLVFLIFPILSESSDLRNLTHKIETEIGEFIEKSDAPSIRTYFSDDFSFKFCNGTVFSRENAVQELLTRKGALPKFEILDTQFLDMSSDHFYYVLREDFEAKSRILYTYNTVKIVGNQKGIIVGGKQQCNY</sequence>